<dbReference type="Pfam" id="PF00589">
    <property type="entry name" value="Phage_integrase"/>
    <property type="match status" value="1"/>
</dbReference>
<dbReference type="SUPFAM" id="SSF56349">
    <property type="entry name" value="DNA breaking-rejoining enzymes"/>
    <property type="match status" value="1"/>
</dbReference>
<feature type="domain" description="Core-binding (CB)" evidence="7">
    <location>
        <begin position="1"/>
        <end position="85"/>
    </location>
</feature>
<reference evidence="8 9" key="1">
    <citation type="submission" date="2021-03" db="EMBL/GenBank/DDBJ databases">
        <title>Genomic Encyclopedia of Type Strains, Phase IV (KMG-IV): sequencing the most valuable type-strain genomes for metagenomic binning, comparative biology and taxonomic classification.</title>
        <authorList>
            <person name="Goeker M."/>
        </authorList>
    </citation>
    <scope>NUCLEOTIDE SEQUENCE [LARGE SCALE GENOMIC DNA]</scope>
    <source>
        <strain evidence="8 9">DSM 24004</strain>
    </source>
</reference>
<evidence type="ECO:0000256" key="3">
    <source>
        <dbReference type="ARBA" id="ARBA00023125"/>
    </source>
</evidence>
<protein>
    <submittedName>
        <fullName evidence="8">Integrase/recombinase XerD</fullName>
    </submittedName>
</protein>
<keyword evidence="3 5" id="KW-0238">DNA-binding</keyword>
<dbReference type="Pfam" id="PF13495">
    <property type="entry name" value="Phage_int_SAM_4"/>
    <property type="match status" value="1"/>
</dbReference>
<dbReference type="InterPro" id="IPR011010">
    <property type="entry name" value="DNA_brk_join_enz"/>
</dbReference>
<dbReference type="PANTHER" id="PTHR30349">
    <property type="entry name" value="PHAGE INTEGRASE-RELATED"/>
    <property type="match status" value="1"/>
</dbReference>
<dbReference type="PANTHER" id="PTHR30349:SF41">
    <property type="entry name" value="INTEGRASE_RECOMBINASE PROTEIN MJ0367-RELATED"/>
    <property type="match status" value="1"/>
</dbReference>
<sequence length="298" mass="34909">MYLEFEDFLFNCESKGLSPKTIKSYRNNTLLFLKYAEKELGINKVKDIQALHVKKYFKYKGDNNCTNVYINSIHKVLRAFFQYCQDESYIINNPIEKLKFSKAEIKIIDIFNDSEVRKLLMVYDFSNYLNARNKAILSMQFDTGIRTTETIEILNDDLQGDRILIHGKGSKERYVPMSIELTKVLKRYERIKKIYFNNKDIPNNYFLSRTGRPLTVEAIERIYVKGGEFAKVRKKIRCSPHTARHYYAVKMLENNDIYTVSKLLGHSKVKITQIYLSSLTNEKIIEQGQVTSPLSVLK</sequence>
<dbReference type="InterPro" id="IPR010998">
    <property type="entry name" value="Integrase_recombinase_N"/>
</dbReference>
<evidence type="ECO:0000256" key="1">
    <source>
        <dbReference type="ARBA" id="ARBA00008857"/>
    </source>
</evidence>
<proteinExistence type="inferred from homology"/>
<comment type="similarity">
    <text evidence="1">Belongs to the 'phage' integrase family.</text>
</comment>
<keyword evidence="9" id="KW-1185">Reference proteome</keyword>
<keyword evidence="2" id="KW-0229">DNA integration</keyword>
<evidence type="ECO:0000256" key="4">
    <source>
        <dbReference type="ARBA" id="ARBA00023172"/>
    </source>
</evidence>
<dbReference type="InterPro" id="IPR044068">
    <property type="entry name" value="CB"/>
</dbReference>
<dbReference type="PROSITE" id="PS51898">
    <property type="entry name" value="TYR_RECOMBINASE"/>
    <property type="match status" value="1"/>
</dbReference>
<dbReference type="InterPro" id="IPR013762">
    <property type="entry name" value="Integrase-like_cat_sf"/>
</dbReference>
<accession>A0ABS4GHC3</accession>
<comment type="caution">
    <text evidence="8">The sequence shown here is derived from an EMBL/GenBank/DDBJ whole genome shotgun (WGS) entry which is preliminary data.</text>
</comment>
<dbReference type="EMBL" id="JAGGKS010000010">
    <property type="protein sequence ID" value="MBP1927098.1"/>
    <property type="molecule type" value="Genomic_DNA"/>
</dbReference>
<dbReference type="InterPro" id="IPR050090">
    <property type="entry name" value="Tyrosine_recombinase_XerCD"/>
</dbReference>
<keyword evidence="4" id="KW-0233">DNA recombination</keyword>
<evidence type="ECO:0000259" key="6">
    <source>
        <dbReference type="PROSITE" id="PS51898"/>
    </source>
</evidence>
<evidence type="ECO:0000313" key="8">
    <source>
        <dbReference type="EMBL" id="MBP1927098.1"/>
    </source>
</evidence>
<organism evidence="8 9">
    <name type="scientific">Sedimentibacter acidaminivorans</name>
    <dbReference type="NCBI Taxonomy" id="913099"/>
    <lineage>
        <taxon>Bacteria</taxon>
        <taxon>Bacillati</taxon>
        <taxon>Bacillota</taxon>
        <taxon>Tissierellia</taxon>
        <taxon>Sedimentibacter</taxon>
    </lineage>
</organism>
<feature type="domain" description="Tyr recombinase" evidence="6">
    <location>
        <begin position="106"/>
        <end position="289"/>
    </location>
</feature>
<dbReference type="InterPro" id="IPR004107">
    <property type="entry name" value="Integrase_SAM-like_N"/>
</dbReference>
<evidence type="ECO:0000256" key="5">
    <source>
        <dbReference type="PROSITE-ProRule" id="PRU01248"/>
    </source>
</evidence>
<dbReference type="Gene3D" id="1.10.443.10">
    <property type="entry name" value="Intergrase catalytic core"/>
    <property type="match status" value="1"/>
</dbReference>
<evidence type="ECO:0000256" key="2">
    <source>
        <dbReference type="ARBA" id="ARBA00022908"/>
    </source>
</evidence>
<evidence type="ECO:0000313" key="9">
    <source>
        <dbReference type="Proteomes" id="UP001519342"/>
    </source>
</evidence>
<gene>
    <name evidence="8" type="ORF">J2Z76_002971</name>
</gene>
<name>A0ABS4GHC3_9FIRM</name>
<evidence type="ECO:0000259" key="7">
    <source>
        <dbReference type="PROSITE" id="PS51900"/>
    </source>
</evidence>
<dbReference type="InterPro" id="IPR002104">
    <property type="entry name" value="Integrase_catalytic"/>
</dbReference>
<dbReference type="Proteomes" id="UP001519342">
    <property type="component" value="Unassembled WGS sequence"/>
</dbReference>
<dbReference type="RefSeq" id="WP_209512813.1">
    <property type="nucleotide sequence ID" value="NZ_JAGGKS010000010.1"/>
</dbReference>
<dbReference type="Gene3D" id="1.10.150.130">
    <property type="match status" value="1"/>
</dbReference>
<dbReference type="PROSITE" id="PS51900">
    <property type="entry name" value="CB"/>
    <property type="match status" value="1"/>
</dbReference>